<comment type="caution">
    <text evidence="1">The sequence shown here is derived from an EMBL/GenBank/DDBJ whole genome shotgun (WGS) entry which is preliminary data.</text>
</comment>
<dbReference type="PANTHER" id="PTHR33977">
    <property type="entry name" value="ZINC ION BINDING PROTEIN"/>
    <property type="match status" value="1"/>
</dbReference>
<evidence type="ECO:0000313" key="2">
    <source>
        <dbReference type="Proteomes" id="UP001165121"/>
    </source>
</evidence>
<organism evidence="1 2">
    <name type="scientific">Phytophthora fragariaefolia</name>
    <dbReference type="NCBI Taxonomy" id="1490495"/>
    <lineage>
        <taxon>Eukaryota</taxon>
        <taxon>Sar</taxon>
        <taxon>Stramenopiles</taxon>
        <taxon>Oomycota</taxon>
        <taxon>Peronosporomycetes</taxon>
        <taxon>Peronosporales</taxon>
        <taxon>Peronosporaceae</taxon>
        <taxon>Phytophthora</taxon>
    </lineage>
</organism>
<dbReference type="EMBL" id="BSXT01002277">
    <property type="protein sequence ID" value="GMF48123.1"/>
    <property type="molecule type" value="Genomic_DNA"/>
</dbReference>
<proteinExistence type="predicted"/>
<dbReference type="OrthoDB" id="126018at2759"/>
<accession>A0A9W6XVR4</accession>
<evidence type="ECO:0000313" key="1">
    <source>
        <dbReference type="EMBL" id="GMF48123.1"/>
    </source>
</evidence>
<protein>
    <submittedName>
        <fullName evidence="1">Unnamed protein product</fullName>
    </submittedName>
</protein>
<dbReference type="Proteomes" id="UP001165121">
    <property type="component" value="Unassembled WGS sequence"/>
</dbReference>
<dbReference type="PANTHER" id="PTHR33977:SF1">
    <property type="entry name" value="ZINC ION BINDING PROTEIN"/>
    <property type="match status" value="1"/>
</dbReference>
<name>A0A9W6XVR4_9STRA</name>
<dbReference type="AlphaFoldDB" id="A0A9W6XVR4"/>
<gene>
    <name evidence="1" type="ORF">Pfra01_001845100</name>
</gene>
<reference evidence="1" key="1">
    <citation type="submission" date="2023-04" db="EMBL/GenBank/DDBJ databases">
        <title>Phytophthora fragariaefolia NBRC 109709.</title>
        <authorList>
            <person name="Ichikawa N."/>
            <person name="Sato H."/>
            <person name="Tonouchi N."/>
        </authorList>
    </citation>
    <scope>NUCLEOTIDE SEQUENCE</scope>
    <source>
        <strain evidence="1">NBRC 109709</strain>
    </source>
</reference>
<sequence length="364" mass="40313">MGDADSAQWNALHAVFGGEDSSFRVIMCYFHVAKKVYEKTRALSSEAGAMVLRHLHELHYARKVRDYNKHLADVQEEWGKWPQLATFAAYFKRVWLNERTWRWQCFHSPIGFAATNNPCETYNASLKRDVTLRRKLKEGTGDLINVIALPAPRVYDVHEKRSREDLPVTGQLGVETARMEQLEMPTTGWEVDCISLHALDDDRKARVVDAQRADGDAVVAAAAEVGEERVGARLHGHAAVLVVDLAIVLGQVEAVRVLGDAVDGAVVDDQAAQCRVLGRHDAERARGMFLIVTNTGCAIAWHCFQYQGPPRGPDPMTDRSLPLASTSGPSHLNVSNVVVPTGWPAWQRSGPVSWRRAPSASPPQ</sequence>
<keyword evidence="2" id="KW-1185">Reference proteome</keyword>